<evidence type="ECO:0000313" key="1">
    <source>
        <dbReference type="EMBL" id="KAJ7987247.1"/>
    </source>
</evidence>
<keyword evidence="2" id="KW-1185">Reference proteome</keyword>
<reference evidence="1" key="1">
    <citation type="submission" date="2021-05" db="EMBL/GenBank/DDBJ databases">
        <authorList>
            <person name="Pan Q."/>
            <person name="Jouanno E."/>
            <person name="Zahm M."/>
            <person name="Klopp C."/>
            <person name="Cabau C."/>
            <person name="Louis A."/>
            <person name="Berthelot C."/>
            <person name="Parey E."/>
            <person name="Roest Crollius H."/>
            <person name="Montfort J."/>
            <person name="Robinson-Rechavi M."/>
            <person name="Bouchez O."/>
            <person name="Lampietro C."/>
            <person name="Lopez Roques C."/>
            <person name="Donnadieu C."/>
            <person name="Postlethwait J."/>
            <person name="Bobe J."/>
            <person name="Dillon D."/>
            <person name="Chandos A."/>
            <person name="von Hippel F."/>
            <person name="Guiguen Y."/>
        </authorList>
    </citation>
    <scope>NUCLEOTIDE SEQUENCE</scope>
    <source>
        <strain evidence="1">YG-Jan2019</strain>
    </source>
</reference>
<dbReference type="Proteomes" id="UP001157502">
    <property type="component" value="Chromosome 33"/>
</dbReference>
<dbReference type="EMBL" id="CM055760">
    <property type="protein sequence ID" value="KAJ7987247.1"/>
    <property type="molecule type" value="Genomic_DNA"/>
</dbReference>
<accession>A0ACC2F7A0</accession>
<gene>
    <name evidence="1" type="ORF">DPEC_G00336760</name>
</gene>
<evidence type="ECO:0000313" key="2">
    <source>
        <dbReference type="Proteomes" id="UP001157502"/>
    </source>
</evidence>
<organism evidence="1 2">
    <name type="scientific">Dallia pectoralis</name>
    <name type="common">Alaska blackfish</name>
    <dbReference type="NCBI Taxonomy" id="75939"/>
    <lineage>
        <taxon>Eukaryota</taxon>
        <taxon>Metazoa</taxon>
        <taxon>Chordata</taxon>
        <taxon>Craniata</taxon>
        <taxon>Vertebrata</taxon>
        <taxon>Euteleostomi</taxon>
        <taxon>Actinopterygii</taxon>
        <taxon>Neopterygii</taxon>
        <taxon>Teleostei</taxon>
        <taxon>Protacanthopterygii</taxon>
        <taxon>Esociformes</taxon>
        <taxon>Umbridae</taxon>
        <taxon>Dallia</taxon>
    </lineage>
</organism>
<sequence length="113" mass="11991">MINGGRYAARFRGSEDAAQAPSQASPRPNTELRSHSTFSVFALGGSAEMDLSAIGRPGTMQNTHADTTDRISPAFDVCLYPGAFSSHPASDAICDKRNEENGGSTPENHHGRV</sequence>
<name>A0ACC2F7A0_DALPE</name>
<protein>
    <submittedName>
        <fullName evidence="1">Uncharacterized protein</fullName>
    </submittedName>
</protein>
<proteinExistence type="predicted"/>
<comment type="caution">
    <text evidence="1">The sequence shown here is derived from an EMBL/GenBank/DDBJ whole genome shotgun (WGS) entry which is preliminary data.</text>
</comment>